<dbReference type="Pfam" id="PF23096">
    <property type="entry name" value="HEAT_PSME4"/>
    <property type="match status" value="1"/>
</dbReference>
<dbReference type="InterPro" id="IPR035309">
    <property type="entry name" value="PSME4"/>
</dbReference>
<dbReference type="GO" id="GO:0005634">
    <property type="term" value="C:nucleus"/>
    <property type="evidence" value="ECO:0007669"/>
    <property type="project" value="TreeGrafter"/>
</dbReference>
<dbReference type="GO" id="GO:0070628">
    <property type="term" value="F:proteasome binding"/>
    <property type="evidence" value="ECO:0007669"/>
    <property type="project" value="InterPro"/>
</dbReference>
<dbReference type="PANTHER" id="PTHR32170">
    <property type="entry name" value="PROTEASOME ACTIVATOR COMPLEX SUBUNIT 4"/>
    <property type="match status" value="1"/>
</dbReference>
<accession>A0AAD5BZ96</accession>
<keyword evidence="3" id="KW-1185">Reference proteome</keyword>
<dbReference type="GO" id="GO:0005829">
    <property type="term" value="C:cytosol"/>
    <property type="evidence" value="ECO:0007669"/>
    <property type="project" value="TreeGrafter"/>
</dbReference>
<dbReference type="SUPFAM" id="SSF48371">
    <property type="entry name" value="ARM repeat"/>
    <property type="match status" value="1"/>
</dbReference>
<dbReference type="GO" id="GO:0010499">
    <property type="term" value="P:proteasomal ubiquitin-independent protein catabolic process"/>
    <property type="evidence" value="ECO:0007669"/>
    <property type="project" value="TreeGrafter"/>
</dbReference>
<dbReference type="AlphaFoldDB" id="A0AAD5BZ96"/>
<dbReference type="PANTHER" id="PTHR32170:SF3">
    <property type="entry name" value="PROTEASOME ACTIVATOR COMPLEX SUBUNIT 4"/>
    <property type="match status" value="1"/>
</dbReference>
<proteinExistence type="predicted"/>
<evidence type="ECO:0000259" key="1">
    <source>
        <dbReference type="Pfam" id="PF23096"/>
    </source>
</evidence>
<dbReference type="EMBL" id="JAMZMK010010516">
    <property type="protein sequence ID" value="KAI7731194.1"/>
    <property type="molecule type" value="Genomic_DNA"/>
</dbReference>
<comment type="caution">
    <text evidence="2">The sequence shown here is derived from an EMBL/GenBank/DDBJ whole genome shotgun (WGS) entry which is preliminary data.</text>
</comment>
<sequence length="463" mass="51756">MLAISALNMLLKESPYKVSSVNSQENTKSSLEGTLSNVYQEEGFFSDTFDSLANVHIISDTENSSSRGSHGNSSFQSFADQSITHFYFDFSSSWPRTPTWISLFGTDTFYSSFARIFKRLVQECGVPVLLSLKTALNEFVNAKERSKQCVAAEAFAGLLHADVIGLVEAWDSWMMAQLRNILLAPSVESVPEWAACIRYAVTGKGRYGAKIPLLRQRILDCLVEPLPQTATTTVVAKRYSFLSAALVEILPSRMPISEVQLHDKLLQELLDNMSHPTAHVREAIAIALSVLCSNIRLHAFINKDYSYENGKQTIIGKHADSWDQLLPQKASELVVAIQNANPSDNLDNLAETNTLSGSDNNSSDDVQWMETLFHFVISLMKSGRSAFLLDVLVGFLYPVISLQETSNKDLSILAKAAFELLKWRIFTDDHLRKAVSILLSLAEDPNWRTRSATLTFLRSFMYR</sequence>
<name>A0AAD5BZ96_AMBAR</name>
<reference evidence="2" key="1">
    <citation type="submission" date="2022-06" db="EMBL/GenBank/DDBJ databases">
        <title>Uncovering the hologenomic basis of an extraordinary plant invasion.</title>
        <authorList>
            <person name="Bieker V.C."/>
            <person name="Martin M.D."/>
            <person name="Gilbert T."/>
            <person name="Hodgins K."/>
            <person name="Battlay P."/>
            <person name="Petersen B."/>
            <person name="Wilson J."/>
        </authorList>
    </citation>
    <scope>NUCLEOTIDE SEQUENCE</scope>
    <source>
        <strain evidence="2">AA19_3_7</strain>
        <tissue evidence="2">Leaf</tissue>
    </source>
</reference>
<feature type="domain" description="Proteasome activator complex subunit 4-like HEAT repeat-like" evidence="1">
    <location>
        <begin position="107"/>
        <end position="198"/>
    </location>
</feature>
<gene>
    <name evidence="2" type="ORF">M8C21_030265</name>
</gene>
<dbReference type="InterPro" id="IPR016024">
    <property type="entry name" value="ARM-type_fold"/>
</dbReference>
<evidence type="ECO:0000313" key="2">
    <source>
        <dbReference type="EMBL" id="KAI7731194.1"/>
    </source>
</evidence>
<dbReference type="GO" id="GO:0016504">
    <property type="term" value="F:peptidase activator activity"/>
    <property type="evidence" value="ECO:0007669"/>
    <property type="project" value="InterPro"/>
</dbReference>
<evidence type="ECO:0000313" key="3">
    <source>
        <dbReference type="Proteomes" id="UP001206925"/>
    </source>
</evidence>
<dbReference type="InterPro" id="IPR055455">
    <property type="entry name" value="HEAT_PSME4"/>
</dbReference>
<organism evidence="2 3">
    <name type="scientific">Ambrosia artemisiifolia</name>
    <name type="common">Common ragweed</name>
    <dbReference type="NCBI Taxonomy" id="4212"/>
    <lineage>
        <taxon>Eukaryota</taxon>
        <taxon>Viridiplantae</taxon>
        <taxon>Streptophyta</taxon>
        <taxon>Embryophyta</taxon>
        <taxon>Tracheophyta</taxon>
        <taxon>Spermatophyta</taxon>
        <taxon>Magnoliopsida</taxon>
        <taxon>eudicotyledons</taxon>
        <taxon>Gunneridae</taxon>
        <taxon>Pentapetalae</taxon>
        <taxon>asterids</taxon>
        <taxon>campanulids</taxon>
        <taxon>Asterales</taxon>
        <taxon>Asteraceae</taxon>
        <taxon>Asteroideae</taxon>
        <taxon>Heliantheae alliance</taxon>
        <taxon>Heliantheae</taxon>
        <taxon>Ambrosia</taxon>
    </lineage>
</organism>
<protein>
    <recommendedName>
        <fullName evidence="1">Proteasome activator complex subunit 4-like HEAT repeat-like domain-containing protein</fullName>
    </recommendedName>
</protein>
<dbReference type="Proteomes" id="UP001206925">
    <property type="component" value="Unassembled WGS sequence"/>
</dbReference>